<dbReference type="GO" id="GO:0005737">
    <property type="term" value="C:cytoplasm"/>
    <property type="evidence" value="ECO:0007669"/>
    <property type="project" value="InterPro"/>
</dbReference>
<dbReference type="RefSeq" id="WP_013252961.1">
    <property type="nucleotide sequence ID" value="NC_014364.1"/>
</dbReference>
<dbReference type="Gene3D" id="3.55.30.10">
    <property type="entry name" value="Hsp33 domain"/>
    <property type="match status" value="1"/>
</dbReference>
<evidence type="ECO:0000256" key="1">
    <source>
        <dbReference type="ARBA" id="ARBA00022490"/>
    </source>
</evidence>
<dbReference type="InterPro" id="IPR016154">
    <property type="entry name" value="Heat_shock_Hsp33_C"/>
</dbReference>
<reference evidence="7" key="1">
    <citation type="journal article" date="2010" name="Stand. Genomic Sci.">
        <title>Complete genome sequence of Spirochaeta smaragdinae type strain (SEBR 4228).</title>
        <authorList>
            <person name="Mavromatis K."/>
            <person name="Yasawong M."/>
            <person name="Chertkov O."/>
            <person name="Lapidus A."/>
            <person name="Lucas S."/>
            <person name="Nolan M."/>
            <person name="Del Rio T.G."/>
            <person name="Tice H."/>
            <person name="Cheng J.F."/>
            <person name="Pitluck S."/>
            <person name="Liolios K."/>
            <person name="Ivanova N."/>
            <person name="Tapia R."/>
            <person name="Han C."/>
            <person name="Bruce D."/>
            <person name="Goodwin L."/>
            <person name="Pati A."/>
            <person name="Chen A."/>
            <person name="Palaniappan K."/>
            <person name="Land M."/>
            <person name="Hauser L."/>
            <person name="Chang Y.J."/>
            <person name="Jeffries C.D."/>
            <person name="Detter J.C."/>
            <person name="Rohde M."/>
            <person name="Brambilla E."/>
            <person name="Spring S."/>
            <person name="Goker M."/>
            <person name="Sikorski J."/>
            <person name="Woyke T."/>
            <person name="Bristow J."/>
            <person name="Eisen J.A."/>
            <person name="Markowitz V."/>
            <person name="Hugenholtz P."/>
            <person name="Klenk H.P."/>
            <person name="Kyrpides N.C."/>
        </authorList>
    </citation>
    <scope>NUCLEOTIDE SEQUENCE [LARGE SCALE GENOMIC DNA]</scope>
    <source>
        <strain evidence="7">DSM 11293 / JCM 15392 / SEBR 4228</strain>
    </source>
</reference>
<dbReference type="InterPro" id="IPR000397">
    <property type="entry name" value="Heat_shock_Hsp33"/>
</dbReference>
<evidence type="ECO:0000313" key="6">
    <source>
        <dbReference type="EMBL" id="ADK79497.1"/>
    </source>
</evidence>
<evidence type="ECO:0000256" key="5">
    <source>
        <dbReference type="ARBA" id="ARBA00023284"/>
    </source>
</evidence>
<evidence type="ECO:0000256" key="3">
    <source>
        <dbReference type="ARBA" id="ARBA00023157"/>
    </source>
</evidence>
<evidence type="ECO:0000256" key="4">
    <source>
        <dbReference type="ARBA" id="ARBA00023186"/>
    </source>
</evidence>
<dbReference type="Gene3D" id="3.90.1280.10">
    <property type="entry name" value="HSP33 redox switch-like"/>
    <property type="match status" value="1"/>
</dbReference>
<keyword evidence="5" id="KW-0676">Redox-active center</keyword>
<dbReference type="GO" id="GO:0051082">
    <property type="term" value="F:unfolded protein binding"/>
    <property type="evidence" value="ECO:0007669"/>
    <property type="project" value="InterPro"/>
</dbReference>
<dbReference type="HOGENOM" id="CLU_054493_1_0_12"/>
<name>E1RAW7_SEDSS</name>
<dbReference type="KEGG" id="ssm:Spirs_0341"/>
<keyword evidence="4" id="KW-0143">Chaperone</keyword>
<dbReference type="PANTHER" id="PTHR30111">
    <property type="entry name" value="33 KDA CHAPERONIN"/>
    <property type="match status" value="1"/>
</dbReference>
<keyword evidence="2" id="KW-0862">Zinc</keyword>
<protein>
    <submittedName>
        <fullName evidence="6">Hsp33 protein</fullName>
    </submittedName>
</protein>
<dbReference type="InterPro" id="IPR016153">
    <property type="entry name" value="Heat_shock_Hsp33_N"/>
</dbReference>
<proteinExistence type="predicted"/>
<dbReference type="Pfam" id="PF01430">
    <property type="entry name" value="HSP33"/>
    <property type="match status" value="1"/>
</dbReference>
<evidence type="ECO:0000256" key="2">
    <source>
        <dbReference type="ARBA" id="ARBA00022833"/>
    </source>
</evidence>
<dbReference type="AlphaFoldDB" id="E1RAW7"/>
<dbReference type="STRING" id="573413.Spirs_0341"/>
<gene>
    <name evidence="6" type="ordered locus">Spirs_0341</name>
</gene>
<keyword evidence="3" id="KW-1015">Disulfide bond</keyword>
<organism evidence="6 7">
    <name type="scientific">Sediminispirochaeta smaragdinae (strain DSM 11293 / JCM 15392 / SEBR 4228)</name>
    <name type="common">Spirochaeta smaragdinae</name>
    <dbReference type="NCBI Taxonomy" id="573413"/>
    <lineage>
        <taxon>Bacteria</taxon>
        <taxon>Pseudomonadati</taxon>
        <taxon>Spirochaetota</taxon>
        <taxon>Spirochaetia</taxon>
        <taxon>Spirochaetales</taxon>
        <taxon>Spirochaetaceae</taxon>
        <taxon>Sediminispirochaeta</taxon>
    </lineage>
</organism>
<dbReference type="SUPFAM" id="SSF118352">
    <property type="entry name" value="HSP33 redox switch-like"/>
    <property type="match status" value="1"/>
</dbReference>
<dbReference type="eggNOG" id="COG1281">
    <property type="taxonomic scope" value="Bacteria"/>
</dbReference>
<dbReference type="PIRSF" id="PIRSF005261">
    <property type="entry name" value="Heat_shock_Hsp33"/>
    <property type="match status" value="1"/>
</dbReference>
<keyword evidence="1" id="KW-0963">Cytoplasm</keyword>
<dbReference type="EMBL" id="CP002116">
    <property type="protein sequence ID" value="ADK79497.1"/>
    <property type="molecule type" value="Genomic_DNA"/>
</dbReference>
<sequence>MIEKPIVGKTLSEHLKQLSKDTLDIFLLEEGSLRGAIAHGSMMVNQMRANHDLGVLESYVLGQAYLAAGLLSSAVKGNDRLILSIECGGPIKGLSVETDAKAQVRGYLAQVPIPVEKPLENFDLSPFFGPGFLKITKQLEHAKRPFPGQIMLRSGNLAEDLAWYYLESEQTKSFFSLSIQFDNKGDIIGAGGLFLQELPGAKAEALEKVQETALAMPSLGTAFSKGVSGSELVNRTLGKHSPQILGSRPLRFFCSCSKERFGAFLAGMQGLQQEEILKDSDFPLRVECHNCGSVYEFSRVECEELFSN</sequence>
<dbReference type="PANTHER" id="PTHR30111:SF1">
    <property type="entry name" value="33 KDA CHAPERONIN"/>
    <property type="match status" value="1"/>
</dbReference>
<dbReference type="Proteomes" id="UP000002318">
    <property type="component" value="Chromosome"/>
</dbReference>
<dbReference type="GO" id="GO:0042026">
    <property type="term" value="P:protein refolding"/>
    <property type="evidence" value="ECO:0007669"/>
    <property type="project" value="TreeGrafter"/>
</dbReference>
<accession>E1RAW7</accession>
<dbReference type="GO" id="GO:0044183">
    <property type="term" value="F:protein folding chaperone"/>
    <property type="evidence" value="ECO:0007669"/>
    <property type="project" value="TreeGrafter"/>
</dbReference>
<evidence type="ECO:0000313" key="7">
    <source>
        <dbReference type="Proteomes" id="UP000002318"/>
    </source>
</evidence>
<keyword evidence="7" id="KW-1185">Reference proteome</keyword>
<dbReference type="SUPFAM" id="SSF64397">
    <property type="entry name" value="Hsp33 domain"/>
    <property type="match status" value="1"/>
</dbReference>